<name>A0A7R9LTT9_9ACAR</name>
<dbReference type="Proteomes" id="UP000728032">
    <property type="component" value="Unassembled WGS sequence"/>
</dbReference>
<feature type="domain" description="Protein kinase" evidence="6">
    <location>
        <begin position="1"/>
        <end position="236"/>
    </location>
</feature>
<dbReference type="InterPro" id="IPR011009">
    <property type="entry name" value="Kinase-like_dom_sf"/>
</dbReference>
<keyword evidence="8" id="KW-1185">Reference proteome</keyword>
<keyword evidence="4 5" id="KW-0067">ATP-binding</keyword>
<gene>
    <name evidence="7" type="ORF">ONB1V03_LOCUS6113</name>
</gene>
<dbReference type="SUPFAM" id="SSF56112">
    <property type="entry name" value="Protein kinase-like (PK-like)"/>
    <property type="match status" value="1"/>
</dbReference>
<evidence type="ECO:0000313" key="7">
    <source>
        <dbReference type="EMBL" id="CAD7647166.1"/>
    </source>
</evidence>
<evidence type="ECO:0000256" key="5">
    <source>
        <dbReference type="PROSITE-ProRule" id="PRU10141"/>
    </source>
</evidence>
<dbReference type="GO" id="GO:0004713">
    <property type="term" value="F:protein tyrosine kinase activity"/>
    <property type="evidence" value="ECO:0007669"/>
    <property type="project" value="InterPro"/>
</dbReference>
<dbReference type="InterPro" id="IPR008266">
    <property type="entry name" value="Tyr_kinase_AS"/>
</dbReference>
<dbReference type="PANTHER" id="PTHR11042">
    <property type="entry name" value="EUKARYOTIC TRANSLATION INITIATION FACTOR 2-ALPHA KINASE EIF2-ALPHA KINASE -RELATED"/>
    <property type="match status" value="1"/>
</dbReference>
<dbReference type="InterPro" id="IPR017441">
    <property type="entry name" value="Protein_kinase_ATP_BS"/>
</dbReference>
<dbReference type="GO" id="GO:0005634">
    <property type="term" value="C:nucleus"/>
    <property type="evidence" value="ECO:0007669"/>
    <property type="project" value="TreeGrafter"/>
</dbReference>
<evidence type="ECO:0000259" key="6">
    <source>
        <dbReference type="PROSITE" id="PS50011"/>
    </source>
</evidence>
<dbReference type="SMART" id="SM00219">
    <property type="entry name" value="TyrKc"/>
    <property type="match status" value="1"/>
</dbReference>
<dbReference type="AlphaFoldDB" id="A0A7R9LTT9"/>
<keyword evidence="1" id="KW-0808">Transferase</keyword>
<dbReference type="Gene3D" id="1.10.510.10">
    <property type="entry name" value="Transferase(Phosphotransferase) domain 1"/>
    <property type="match status" value="1"/>
</dbReference>
<dbReference type="EMBL" id="CAJPVJ010002644">
    <property type="protein sequence ID" value="CAG2166598.1"/>
    <property type="molecule type" value="Genomic_DNA"/>
</dbReference>
<evidence type="ECO:0000256" key="2">
    <source>
        <dbReference type="ARBA" id="ARBA00022741"/>
    </source>
</evidence>
<dbReference type="GO" id="GO:0005524">
    <property type="term" value="F:ATP binding"/>
    <property type="evidence" value="ECO:0007669"/>
    <property type="project" value="UniProtKB-UniRule"/>
</dbReference>
<dbReference type="PROSITE" id="PS00109">
    <property type="entry name" value="PROTEIN_KINASE_TYR"/>
    <property type="match status" value="1"/>
</dbReference>
<dbReference type="InterPro" id="IPR050339">
    <property type="entry name" value="CC_SR_Kinase"/>
</dbReference>
<dbReference type="InterPro" id="IPR000719">
    <property type="entry name" value="Prot_kinase_dom"/>
</dbReference>
<sequence length="236" mass="27282">MDAKNEIGKGSFATVHKVKDKIGQVYAIKKIDLKELKEKEQSRLKKEVSNLKTVCSEFVVTYYESWKDSEYFYIKMELCSESLRNIIDRKAQVFGRHVGEPINKYEYIMSCEIFHQIVESVQYLHDLKPQIIHRDLRPENILIARNVVNKRFVKLCDFGLATVHDKTINYRSSQRHTGEVGDFDYMAPEVSSGAKYGHKCDIYSLALVARELIDIDISQGTYIKIKDLDAVDAFIS</sequence>
<dbReference type="Pfam" id="PF00069">
    <property type="entry name" value="Pkinase"/>
    <property type="match status" value="1"/>
</dbReference>
<keyword evidence="2 5" id="KW-0547">Nucleotide-binding</keyword>
<evidence type="ECO:0000313" key="8">
    <source>
        <dbReference type="Proteomes" id="UP000728032"/>
    </source>
</evidence>
<evidence type="ECO:0000256" key="4">
    <source>
        <dbReference type="ARBA" id="ARBA00022840"/>
    </source>
</evidence>
<proteinExistence type="predicted"/>
<reference evidence="7" key="1">
    <citation type="submission" date="2020-11" db="EMBL/GenBank/DDBJ databases">
        <authorList>
            <person name="Tran Van P."/>
        </authorList>
    </citation>
    <scope>NUCLEOTIDE SEQUENCE</scope>
</reference>
<accession>A0A7R9LTT9</accession>
<evidence type="ECO:0000256" key="1">
    <source>
        <dbReference type="ARBA" id="ARBA00022679"/>
    </source>
</evidence>
<organism evidence="7">
    <name type="scientific">Oppiella nova</name>
    <dbReference type="NCBI Taxonomy" id="334625"/>
    <lineage>
        <taxon>Eukaryota</taxon>
        <taxon>Metazoa</taxon>
        <taxon>Ecdysozoa</taxon>
        <taxon>Arthropoda</taxon>
        <taxon>Chelicerata</taxon>
        <taxon>Arachnida</taxon>
        <taxon>Acari</taxon>
        <taxon>Acariformes</taxon>
        <taxon>Sarcoptiformes</taxon>
        <taxon>Oribatida</taxon>
        <taxon>Brachypylina</taxon>
        <taxon>Oppioidea</taxon>
        <taxon>Oppiidae</taxon>
        <taxon>Oppiella</taxon>
    </lineage>
</organism>
<dbReference type="EMBL" id="OC917469">
    <property type="protein sequence ID" value="CAD7647166.1"/>
    <property type="molecule type" value="Genomic_DNA"/>
</dbReference>
<dbReference type="GO" id="GO:0005737">
    <property type="term" value="C:cytoplasm"/>
    <property type="evidence" value="ECO:0007669"/>
    <property type="project" value="TreeGrafter"/>
</dbReference>
<dbReference type="PROSITE" id="PS50011">
    <property type="entry name" value="PROTEIN_KINASE_DOM"/>
    <property type="match status" value="1"/>
</dbReference>
<keyword evidence="3" id="KW-0418">Kinase</keyword>
<evidence type="ECO:0000256" key="3">
    <source>
        <dbReference type="ARBA" id="ARBA00022777"/>
    </source>
</evidence>
<protein>
    <recommendedName>
        <fullName evidence="6">Protein kinase domain-containing protein</fullName>
    </recommendedName>
</protein>
<dbReference type="OrthoDB" id="6434949at2759"/>
<feature type="binding site" evidence="5">
    <location>
        <position position="30"/>
    </location>
    <ligand>
        <name>ATP</name>
        <dbReference type="ChEBI" id="CHEBI:30616"/>
    </ligand>
</feature>
<dbReference type="InterPro" id="IPR020635">
    <property type="entry name" value="Tyr_kinase_cat_dom"/>
</dbReference>
<dbReference type="Gene3D" id="3.30.200.20">
    <property type="entry name" value="Phosphorylase Kinase, domain 1"/>
    <property type="match status" value="1"/>
</dbReference>
<dbReference type="PROSITE" id="PS00107">
    <property type="entry name" value="PROTEIN_KINASE_ATP"/>
    <property type="match status" value="1"/>
</dbReference>